<evidence type="ECO:0000256" key="1">
    <source>
        <dbReference type="SAM" id="MobiDB-lite"/>
    </source>
</evidence>
<keyword evidence="3" id="KW-1185">Reference proteome</keyword>
<feature type="region of interest" description="Disordered" evidence="1">
    <location>
        <begin position="61"/>
        <end position="88"/>
    </location>
</feature>
<dbReference type="EMBL" id="BGPR01000768">
    <property type="protein sequence ID" value="GBM34734.1"/>
    <property type="molecule type" value="Genomic_DNA"/>
</dbReference>
<evidence type="ECO:0000313" key="2">
    <source>
        <dbReference type="EMBL" id="GBM34734.1"/>
    </source>
</evidence>
<accession>A0A4Y2F3U1</accession>
<dbReference type="AlphaFoldDB" id="A0A4Y2F3U1"/>
<name>A0A4Y2F3U1_ARAVE</name>
<comment type="caution">
    <text evidence="2">The sequence shown here is derived from an EMBL/GenBank/DDBJ whole genome shotgun (WGS) entry which is preliminary data.</text>
</comment>
<feature type="compositionally biased region" description="Polar residues" evidence="1">
    <location>
        <begin position="30"/>
        <end position="48"/>
    </location>
</feature>
<sequence length="88" mass="9838">MPQQGAGKGFFRTQITLISRPIIQSREHNATTGQRMDSTSPGTMTAENNARTANWSLSDGALERGRKNYSPELPRMPRQNQAAHLERN</sequence>
<feature type="region of interest" description="Disordered" evidence="1">
    <location>
        <begin position="21"/>
        <end position="48"/>
    </location>
</feature>
<gene>
    <name evidence="2" type="ORF">AVEN_208894_1</name>
</gene>
<reference evidence="2 3" key="1">
    <citation type="journal article" date="2019" name="Sci. Rep.">
        <title>Orb-weaving spider Araneus ventricosus genome elucidates the spidroin gene catalogue.</title>
        <authorList>
            <person name="Kono N."/>
            <person name="Nakamura H."/>
            <person name="Ohtoshi R."/>
            <person name="Moran D.A.P."/>
            <person name="Shinohara A."/>
            <person name="Yoshida Y."/>
            <person name="Fujiwara M."/>
            <person name="Mori M."/>
            <person name="Tomita M."/>
            <person name="Arakawa K."/>
        </authorList>
    </citation>
    <scope>NUCLEOTIDE SEQUENCE [LARGE SCALE GENOMIC DNA]</scope>
</reference>
<organism evidence="2 3">
    <name type="scientific">Araneus ventricosus</name>
    <name type="common">Orbweaver spider</name>
    <name type="synonym">Epeira ventricosa</name>
    <dbReference type="NCBI Taxonomy" id="182803"/>
    <lineage>
        <taxon>Eukaryota</taxon>
        <taxon>Metazoa</taxon>
        <taxon>Ecdysozoa</taxon>
        <taxon>Arthropoda</taxon>
        <taxon>Chelicerata</taxon>
        <taxon>Arachnida</taxon>
        <taxon>Araneae</taxon>
        <taxon>Araneomorphae</taxon>
        <taxon>Entelegynae</taxon>
        <taxon>Araneoidea</taxon>
        <taxon>Araneidae</taxon>
        <taxon>Araneus</taxon>
    </lineage>
</organism>
<protein>
    <submittedName>
        <fullName evidence="2">Uncharacterized protein</fullName>
    </submittedName>
</protein>
<dbReference type="Proteomes" id="UP000499080">
    <property type="component" value="Unassembled WGS sequence"/>
</dbReference>
<evidence type="ECO:0000313" key="3">
    <source>
        <dbReference type="Proteomes" id="UP000499080"/>
    </source>
</evidence>
<proteinExistence type="predicted"/>